<name>A0ABR2EWI6_9ROSI</name>
<dbReference type="Proteomes" id="UP001472677">
    <property type="component" value="Unassembled WGS sequence"/>
</dbReference>
<gene>
    <name evidence="1" type="ORF">V6N12_059789</name>
</gene>
<evidence type="ECO:0000313" key="2">
    <source>
        <dbReference type="Proteomes" id="UP001472677"/>
    </source>
</evidence>
<keyword evidence="2" id="KW-1185">Reference proteome</keyword>
<comment type="caution">
    <text evidence="1">The sequence shown here is derived from an EMBL/GenBank/DDBJ whole genome shotgun (WGS) entry which is preliminary data.</text>
</comment>
<protein>
    <submittedName>
        <fullName evidence="1">Uncharacterized protein</fullName>
    </submittedName>
</protein>
<dbReference type="EMBL" id="JBBPBM010000010">
    <property type="protein sequence ID" value="KAK8566256.1"/>
    <property type="molecule type" value="Genomic_DNA"/>
</dbReference>
<accession>A0ABR2EWI6</accession>
<evidence type="ECO:0000313" key="1">
    <source>
        <dbReference type="EMBL" id="KAK8566256.1"/>
    </source>
</evidence>
<reference evidence="1 2" key="1">
    <citation type="journal article" date="2024" name="G3 (Bethesda)">
        <title>Genome assembly of Hibiscus sabdariffa L. provides insights into metabolisms of medicinal natural products.</title>
        <authorList>
            <person name="Kim T."/>
        </authorList>
    </citation>
    <scope>NUCLEOTIDE SEQUENCE [LARGE SCALE GENOMIC DNA]</scope>
    <source>
        <strain evidence="1">TK-2024</strain>
        <tissue evidence="1">Old leaves</tissue>
    </source>
</reference>
<organism evidence="1 2">
    <name type="scientific">Hibiscus sabdariffa</name>
    <name type="common">roselle</name>
    <dbReference type="NCBI Taxonomy" id="183260"/>
    <lineage>
        <taxon>Eukaryota</taxon>
        <taxon>Viridiplantae</taxon>
        <taxon>Streptophyta</taxon>
        <taxon>Embryophyta</taxon>
        <taxon>Tracheophyta</taxon>
        <taxon>Spermatophyta</taxon>
        <taxon>Magnoliopsida</taxon>
        <taxon>eudicotyledons</taxon>
        <taxon>Gunneridae</taxon>
        <taxon>Pentapetalae</taxon>
        <taxon>rosids</taxon>
        <taxon>malvids</taxon>
        <taxon>Malvales</taxon>
        <taxon>Malvaceae</taxon>
        <taxon>Malvoideae</taxon>
        <taxon>Hibiscus</taxon>
    </lineage>
</organism>
<proteinExistence type="predicted"/>
<sequence length="193" mass="20733">MSDDSNSQNFDLGESSLGGRKLLHDTGQQDSVRMSSLSIVHGAHKVCVGSAISHGVTPSTTSDDSTYEGLLPSEGQHEEEGQEAAVDDRQTMSDTSNGLTDRAQLVFVAKTVVPEMSSVGPDMTASMELDVRQGSESLHGDRVSHEEPGGTIEFLNRVDSSSTEVQWSGTMTSRFEQRDDLVPTPCSMAHTMN</sequence>